<comment type="similarity">
    <text evidence="2">Belongs to the clarin family.</text>
</comment>
<feature type="transmembrane region" description="Helical" evidence="6">
    <location>
        <begin position="129"/>
        <end position="151"/>
    </location>
</feature>
<dbReference type="OMA" id="IIIVFYQ"/>
<evidence type="ECO:0000256" key="2">
    <source>
        <dbReference type="ARBA" id="ARBA00005787"/>
    </source>
</evidence>
<keyword evidence="8" id="KW-1185">Reference proteome</keyword>
<dbReference type="GO" id="GO:0016020">
    <property type="term" value="C:membrane"/>
    <property type="evidence" value="ECO:0007669"/>
    <property type="project" value="UniProtKB-SubCell"/>
</dbReference>
<dbReference type="PANTHER" id="PTHR31548">
    <property type="entry name" value="CLARIN"/>
    <property type="match status" value="1"/>
</dbReference>
<dbReference type="Ensembl" id="ENSATET00000002517.2">
    <property type="protein sequence ID" value="ENSATEP00000002491.1"/>
    <property type="gene ID" value="ENSATEG00000001770.2"/>
</dbReference>
<dbReference type="STRING" id="64144.ENSATEP00000002491"/>
<accession>A0A3Q1IDG7</accession>
<reference evidence="7" key="2">
    <citation type="submission" date="2025-08" db="UniProtKB">
        <authorList>
            <consortium name="Ensembl"/>
        </authorList>
    </citation>
    <scope>IDENTIFICATION</scope>
</reference>
<reference evidence="7" key="1">
    <citation type="submission" date="2021-04" db="EMBL/GenBank/DDBJ databases">
        <authorList>
            <consortium name="Wellcome Sanger Institute Data Sharing"/>
        </authorList>
    </citation>
    <scope>NUCLEOTIDE SEQUENCE [LARGE SCALE GENOMIC DNA]</scope>
</reference>
<dbReference type="InterPro" id="IPR026748">
    <property type="entry name" value="Clarin"/>
</dbReference>
<dbReference type="InParanoid" id="A0A3Q1IDG7"/>
<dbReference type="GO" id="GO:0007605">
    <property type="term" value="P:sensory perception of sound"/>
    <property type="evidence" value="ECO:0007669"/>
    <property type="project" value="UniProtKB-ARBA"/>
</dbReference>
<reference evidence="7" key="3">
    <citation type="submission" date="2025-09" db="UniProtKB">
        <authorList>
            <consortium name="Ensembl"/>
        </authorList>
    </citation>
    <scope>IDENTIFICATION</scope>
</reference>
<evidence type="ECO:0000256" key="3">
    <source>
        <dbReference type="ARBA" id="ARBA00022692"/>
    </source>
</evidence>
<evidence type="ECO:0000256" key="5">
    <source>
        <dbReference type="ARBA" id="ARBA00023136"/>
    </source>
</evidence>
<dbReference type="Proteomes" id="UP000265040">
    <property type="component" value="Chromosome 19"/>
</dbReference>
<gene>
    <name evidence="7" type="primary">CLRN3</name>
</gene>
<evidence type="ECO:0000313" key="7">
    <source>
        <dbReference type="Ensembl" id="ENSATEP00000002491.1"/>
    </source>
</evidence>
<keyword evidence="3 6" id="KW-0812">Transmembrane</keyword>
<organism evidence="7 8">
    <name type="scientific">Anabas testudineus</name>
    <name type="common">Climbing perch</name>
    <name type="synonym">Anthias testudineus</name>
    <dbReference type="NCBI Taxonomy" id="64144"/>
    <lineage>
        <taxon>Eukaryota</taxon>
        <taxon>Metazoa</taxon>
        <taxon>Chordata</taxon>
        <taxon>Craniata</taxon>
        <taxon>Vertebrata</taxon>
        <taxon>Euteleostomi</taxon>
        <taxon>Actinopterygii</taxon>
        <taxon>Neopterygii</taxon>
        <taxon>Teleostei</taxon>
        <taxon>Neoteleostei</taxon>
        <taxon>Acanthomorphata</taxon>
        <taxon>Anabantaria</taxon>
        <taxon>Anabantiformes</taxon>
        <taxon>Anabantoidei</taxon>
        <taxon>Anabantidae</taxon>
        <taxon>Anabas</taxon>
    </lineage>
</organism>
<keyword evidence="5 6" id="KW-0472">Membrane</keyword>
<keyword evidence="4 6" id="KW-1133">Transmembrane helix</keyword>
<feature type="transmembrane region" description="Helical" evidence="6">
    <location>
        <begin position="7"/>
        <end position="26"/>
    </location>
</feature>
<dbReference type="Pfam" id="PF25807">
    <property type="entry name" value="Clarin-2"/>
    <property type="match status" value="1"/>
</dbReference>
<feature type="transmembrane region" description="Helical" evidence="6">
    <location>
        <begin position="182"/>
        <end position="203"/>
    </location>
</feature>
<feature type="transmembrane region" description="Helical" evidence="6">
    <location>
        <begin position="89"/>
        <end position="117"/>
    </location>
</feature>
<evidence type="ECO:0000256" key="1">
    <source>
        <dbReference type="ARBA" id="ARBA00004141"/>
    </source>
</evidence>
<proteinExistence type="inferred from homology"/>
<evidence type="ECO:0008006" key="9">
    <source>
        <dbReference type="Google" id="ProtNLM"/>
    </source>
</evidence>
<name>A0A3Q1IDG7_ANATE</name>
<evidence type="ECO:0000313" key="8">
    <source>
        <dbReference type="Proteomes" id="UP000265040"/>
    </source>
</evidence>
<dbReference type="AlphaFoldDB" id="A0A3Q1IDG7"/>
<dbReference type="PANTHER" id="PTHR31548:SF3">
    <property type="entry name" value="CLARIN-3"/>
    <property type="match status" value="1"/>
</dbReference>
<dbReference type="OrthoDB" id="9450082at2759"/>
<evidence type="ECO:0000256" key="6">
    <source>
        <dbReference type="SAM" id="Phobius"/>
    </source>
</evidence>
<protein>
    <recommendedName>
        <fullName evidence="9">Clarin 3</fullName>
    </recommendedName>
</protein>
<evidence type="ECO:0000256" key="4">
    <source>
        <dbReference type="ARBA" id="ARBA00022989"/>
    </source>
</evidence>
<dbReference type="GeneTree" id="ENSGT00850000132319"/>
<dbReference type="FunCoup" id="A0A3Q1IDG7">
    <property type="interactions" value="1408"/>
</dbReference>
<sequence length="228" mass="24822">MPSIQKMLFFISSALVTAVSVGLLGYGMSANWATTTIECARSGSGHFNGSAKITMTLFNGTVLRTFCPFGGSDRFDVFPALTTKGGTPIALHGLVLCLLGLCLLFSACTILISLYNSVSNPYETYMGPVGIYTCSSLSACFSFAVLIIFFVNVTVTNMAQDVVMSFAGVVDLGDKSSNMLQGYYFVIPYTVLALFDIALIFLYDHAAYTHRREQQRPTEDAPKEIMMY</sequence>
<comment type="subcellular location">
    <subcellularLocation>
        <location evidence="1">Membrane</location>
        <topology evidence="1">Multi-pass membrane protein</topology>
    </subcellularLocation>
</comment>